<evidence type="ECO:0000313" key="2">
    <source>
        <dbReference type="EMBL" id="ODV83341.1"/>
    </source>
</evidence>
<feature type="transmembrane region" description="Helical" evidence="1">
    <location>
        <begin position="152"/>
        <end position="176"/>
    </location>
</feature>
<keyword evidence="1" id="KW-0812">Transmembrane</keyword>
<gene>
    <name evidence="2" type="ORF">CANARDRAFT_30110</name>
</gene>
<sequence>MLILRPIVPIGLANLRKSIIIHPHTRYLSTFLLANRLTYKTSIKSIRFNSSLNPKDDLKTKLTPTSPVSEQSAETYEKLQVINRRIPGQATQTNTIKDRFPSSLKLEKEAIPTLLPTPTSPAPSSLPLSTLYSILSKKTKPELIYESEPHKLYFLFCSCFALVFFIYAINAVWIGNTLAYELFIENDMKVPQWQNITYYAARVSGIALAGMTLLFLSLGFAFLPSRLIRRMWYLPGNAEKEAFIRFTTHPMLPSRPTPVHMVPVSHLRKAKRAKIYTGDGFYGTLDSFFMFFLFKKGSRYPWVVDRKGFFWADGRVMDLLFSDDSIEAVENSKKIDEQYGDILKLKRENAAKMKKELGVGWKTKAKGKLMIEDLGKLKKLISDKTNNDDKTPTKKN</sequence>
<accession>A0A1E4SV01</accession>
<name>A0A1E4SV01_9ASCO</name>
<dbReference type="EMBL" id="KV453865">
    <property type="protein sequence ID" value="ODV83341.1"/>
    <property type="molecule type" value="Genomic_DNA"/>
</dbReference>
<protein>
    <submittedName>
        <fullName evidence="2">Uncharacterized protein</fullName>
    </submittedName>
</protein>
<proteinExistence type="predicted"/>
<reference evidence="3" key="1">
    <citation type="submission" date="2016-04" db="EMBL/GenBank/DDBJ databases">
        <title>Comparative genomics of biotechnologically important yeasts.</title>
        <authorList>
            <consortium name="DOE Joint Genome Institute"/>
            <person name="Riley R."/>
            <person name="Haridas S."/>
            <person name="Wolfe K.H."/>
            <person name="Lopes M.R."/>
            <person name="Hittinger C.T."/>
            <person name="Goker M."/>
            <person name="Salamov A."/>
            <person name="Wisecaver J."/>
            <person name="Long T.M."/>
            <person name="Aerts A.L."/>
            <person name="Barry K."/>
            <person name="Choi C."/>
            <person name="Clum A."/>
            <person name="Coughlan A.Y."/>
            <person name="Deshpande S."/>
            <person name="Douglass A.P."/>
            <person name="Hanson S.J."/>
            <person name="Klenk H.-P."/>
            <person name="Labutti K."/>
            <person name="Lapidus A."/>
            <person name="Lindquist E."/>
            <person name="Lipzen A."/>
            <person name="Meier-Kolthoff J.P."/>
            <person name="Ohm R.A."/>
            <person name="Otillar R.P."/>
            <person name="Pangilinan J."/>
            <person name="Peng Y."/>
            <person name="Rokas A."/>
            <person name="Rosa C.A."/>
            <person name="Scheuner C."/>
            <person name="Sibirny A.A."/>
            <person name="Slot J.C."/>
            <person name="Stielow J.B."/>
            <person name="Sun H."/>
            <person name="Kurtzman C.P."/>
            <person name="Blackwell M."/>
            <person name="Grigoriev I.V."/>
            <person name="Jeffries T.W."/>
        </authorList>
    </citation>
    <scope>NUCLEOTIDE SEQUENCE [LARGE SCALE GENOMIC DNA]</scope>
    <source>
        <strain evidence="3">NRRL YB-2248</strain>
    </source>
</reference>
<feature type="transmembrane region" description="Helical" evidence="1">
    <location>
        <begin position="196"/>
        <end position="223"/>
    </location>
</feature>
<evidence type="ECO:0000313" key="3">
    <source>
        <dbReference type="Proteomes" id="UP000094801"/>
    </source>
</evidence>
<dbReference type="Proteomes" id="UP000094801">
    <property type="component" value="Unassembled WGS sequence"/>
</dbReference>
<keyword evidence="1" id="KW-1133">Transmembrane helix</keyword>
<dbReference type="OrthoDB" id="4083656at2759"/>
<evidence type="ECO:0000256" key="1">
    <source>
        <dbReference type="SAM" id="Phobius"/>
    </source>
</evidence>
<dbReference type="AlphaFoldDB" id="A0A1E4SV01"/>
<organism evidence="2 3">
    <name type="scientific">[Candida] arabinofermentans NRRL YB-2248</name>
    <dbReference type="NCBI Taxonomy" id="983967"/>
    <lineage>
        <taxon>Eukaryota</taxon>
        <taxon>Fungi</taxon>
        <taxon>Dikarya</taxon>
        <taxon>Ascomycota</taxon>
        <taxon>Saccharomycotina</taxon>
        <taxon>Pichiomycetes</taxon>
        <taxon>Pichiales</taxon>
        <taxon>Pichiaceae</taxon>
        <taxon>Ogataea</taxon>
        <taxon>Ogataea/Candida clade</taxon>
    </lineage>
</organism>
<keyword evidence="1" id="KW-0472">Membrane</keyword>
<keyword evidence="3" id="KW-1185">Reference proteome</keyword>